<organism evidence="5 6">
    <name type="scientific">Limosilactobacillus equigenerosi DSM 18793 = JCM 14505</name>
    <dbReference type="NCBI Taxonomy" id="1423742"/>
    <lineage>
        <taxon>Bacteria</taxon>
        <taxon>Bacillati</taxon>
        <taxon>Bacillota</taxon>
        <taxon>Bacilli</taxon>
        <taxon>Lactobacillales</taxon>
        <taxon>Lactobacillaceae</taxon>
        <taxon>Limosilactobacillus</taxon>
    </lineage>
</organism>
<gene>
    <name evidence="5" type="ORF">FC21_GL000580</name>
</gene>
<dbReference type="OrthoDB" id="977752at2"/>
<evidence type="ECO:0000256" key="3">
    <source>
        <dbReference type="SAM" id="Phobius"/>
    </source>
</evidence>
<reference evidence="5 6" key="1">
    <citation type="journal article" date="2015" name="Genome Announc.">
        <title>Expanding the biotechnology potential of lactobacilli through comparative genomics of 213 strains and associated genera.</title>
        <authorList>
            <person name="Sun Z."/>
            <person name="Harris H.M."/>
            <person name="McCann A."/>
            <person name="Guo C."/>
            <person name="Argimon S."/>
            <person name="Zhang W."/>
            <person name="Yang X."/>
            <person name="Jeffery I.B."/>
            <person name="Cooney J.C."/>
            <person name="Kagawa T.F."/>
            <person name="Liu W."/>
            <person name="Song Y."/>
            <person name="Salvetti E."/>
            <person name="Wrobel A."/>
            <person name="Rasinkangas P."/>
            <person name="Parkhill J."/>
            <person name="Rea M.C."/>
            <person name="O'Sullivan O."/>
            <person name="Ritari J."/>
            <person name="Douillard F.P."/>
            <person name="Paul Ross R."/>
            <person name="Yang R."/>
            <person name="Briner A.E."/>
            <person name="Felis G.E."/>
            <person name="de Vos W.M."/>
            <person name="Barrangou R."/>
            <person name="Klaenhammer T.R."/>
            <person name="Caufield P.W."/>
            <person name="Cui Y."/>
            <person name="Zhang H."/>
            <person name="O'Toole P.W."/>
        </authorList>
    </citation>
    <scope>NUCLEOTIDE SEQUENCE [LARGE SCALE GENOMIC DNA]</scope>
    <source>
        <strain evidence="5 6">DSM 18793</strain>
    </source>
</reference>
<keyword evidence="3" id="KW-1133">Transmembrane helix</keyword>
<dbReference type="SMART" id="SM00047">
    <property type="entry name" value="LYZ2"/>
    <property type="match status" value="1"/>
</dbReference>
<dbReference type="PANTHER" id="PTHR33308">
    <property type="entry name" value="PEPTIDOGLYCAN HYDROLASE FLGJ"/>
    <property type="match status" value="1"/>
</dbReference>
<dbReference type="RefSeq" id="WP_056995337.1">
    <property type="nucleotide sequence ID" value="NZ_AZGC01000013.1"/>
</dbReference>
<dbReference type="Gene3D" id="4.10.80.30">
    <property type="entry name" value="DNA polymerase, domain 6"/>
    <property type="match status" value="1"/>
</dbReference>
<name>A0A0R1V2K2_9LACO</name>
<dbReference type="EMBL" id="AZGC01000013">
    <property type="protein sequence ID" value="KRL96139.1"/>
    <property type="molecule type" value="Genomic_DNA"/>
</dbReference>
<dbReference type="GO" id="GO:0004040">
    <property type="term" value="F:amidase activity"/>
    <property type="evidence" value="ECO:0007669"/>
    <property type="project" value="InterPro"/>
</dbReference>
<dbReference type="PATRIC" id="fig|1423742.4.peg.601"/>
<dbReference type="STRING" id="417373.GCA_001570685_00350"/>
<comment type="caution">
    <text evidence="5">The sequence shown here is derived from an EMBL/GenBank/DDBJ whole genome shotgun (WGS) entry which is preliminary data.</text>
</comment>
<evidence type="ECO:0000259" key="4">
    <source>
        <dbReference type="SMART" id="SM00047"/>
    </source>
</evidence>
<dbReference type="Pfam" id="PF01832">
    <property type="entry name" value="Glucosaminidase"/>
    <property type="match status" value="1"/>
</dbReference>
<evidence type="ECO:0000313" key="5">
    <source>
        <dbReference type="EMBL" id="KRL96139.1"/>
    </source>
</evidence>
<proteinExistence type="inferred from homology"/>
<feature type="domain" description="Mannosyl-glycoprotein endo-beta-N-acetylglucosamidase-like" evidence="4">
    <location>
        <begin position="47"/>
        <end position="205"/>
    </location>
</feature>
<evidence type="ECO:0000256" key="2">
    <source>
        <dbReference type="ARBA" id="ARBA00022801"/>
    </source>
</evidence>
<dbReference type="PANTHER" id="PTHR33308:SF10">
    <property type="entry name" value="EXO-GLUCOSAMINIDASE LYTG"/>
    <property type="match status" value="1"/>
</dbReference>
<comment type="similarity">
    <text evidence="1">Belongs to the glycosyl hydrolase 73 family.</text>
</comment>
<protein>
    <submittedName>
        <fullName evidence="5">N-acetylmuramidase</fullName>
    </submittedName>
</protein>
<keyword evidence="3" id="KW-0812">Transmembrane</keyword>
<dbReference type="Gene3D" id="1.10.530.10">
    <property type="match status" value="1"/>
</dbReference>
<dbReference type="InterPro" id="IPR002901">
    <property type="entry name" value="MGlyc_endo_b_GlcNAc-like_dom"/>
</dbReference>
<accession>A0A0R1V2K2</accession>
<sequence>MAKRRRRKMKLITKLIISFLSLMIVLVGAYFGRHAYMNYRLRMEQQQTIERQAKEKRDFIKRVAPEAQRMQAKYHVMSSITIAQAILESNWGKSQLSKEDNNLFGIKGTGANSKLFTTREYVNGQWITIKGRFKVYDSWDASIADHTRLMLEGTYYKSDNYEPVVKAQNYQEAAQALQDANYATDPNYAQKLIQIIQTYDLDQYDR</sequence>
<evidence type="ECO:0000313" key="6">
    <source>
        <dbReference type="Proteomes" id="UP000051084"/>
    </source>
</evidence>
<dbReference type="Proteomes" id="UP000051084">
    <property type="component" value="Unassembled WGS sequence"/>
</dbReference>
<evidence type="ECO:0000256" key="1">
    <source>
        <dbReference type="ARBA" id="ARBA00010266"/>
    </source>
</evidence>
<keyword evidence="6" id="KW-1185">Reference proteome</keyword>
<dbReference type="InterPro" id="IPR051056">
    <property type="entry name" value="Glycosyl_Hydrolase_73"/>
</dbReference>
<feature type="transmembrane region" description="Helical" evidence="3">
    <location>
        <begin position="12"/>
        <end position="32"/>
    </location>
</feature>
<dbReference type="AlphaFoldDB" id="A0A0R1V2K2"/>
<keyword evidence="3" id="KW-0472">Membrane</keyword>
<dbReference type="PRINTS" id="PR01002">
    <property type="entry name" value="FLGFLGJ"/>
</dbReference>
<keyword evidence="2" id="KW-0378">Hydrolase</keyword>